<keyword evidence="2" id="KW-1185">Reference proteome</keyword>
<name>A0ABY4DDG7_9SPIR</name>
<protein>
    <submittedName>
        <fullName evidence="1">CehA/McbA family metallohydrolase</fullName>
    </submittedName>
</protein>
<accession>A0ABY4DDG7</accession>
<dbReference type="InterPro" id="IPR036278">
    <property type="entry name" value="Sialidase_sf"/>
</dbReference>
<gene>
    <name evidence="1" type="ORF">MUG09_01890</name>
</gene>
<dbReference type="RefSeq" id="WP_244772941.1">
    <property type="nucleotide sequence ID" value="NZ_CP094929.1"/>
</dbReference>
<evidence type="ECO:0000313" key="1">
    <source>
        <dbReference type="EMBL" id="UOM51523.1"/>
    </source>
</evidence>
<dbReference type="InterPro" id="IPR022028">
    <property type="entry name" value="DUF3604"/>
</dbReference>
<organism evidence="1 2">
    <name type="scientific">Sphaerochaeta associata</name>
    <dbReference type="NCBI Taxonomy" id="1129264"/>
    <lineage>
        <taxon>Bacteria</taxon>
        <taxon>Pseudomonadati</taxon>
        <taxon>Spirochaetota</taxon>
        <taxon>Spirochaetia</taxon>
        <taxon>Spirochaetales</taxon>
        <taxon>Sphaerochaetaceae</taxon>
        <taxon>Sphaerochaeta</taxon>
    </lineage>
</organism>
<dbReference type="NCBIfam" id="NF038032">
    <property type="entry name" value="CehA_McbA_metalo"/>
    <property type="match status" value="1"/>
</dbReference>
<dbReference type="Pfam" id="PF12228">
    <property type="entry name" value="DUF3604"/>
    <property type="match status" value="1"/>
</dbReference>
<dbReference type="Gene3D" id="3.20.20.140">
    <property type="entry name" value="Metal-dependent hydrolases"/>
    <property type="match status" value="1"/>
</dbReference>
<dbReference type="Proteomes" id="UP000829708">
    <property type="component" value="Chromosome"/>
</dbReference>
<proteinExistence type="predicted"/>
<dbReference type="EMBL" id="CP094929">
    <property type="protein sequence ID" value="UOM51523.1"/>
    <property type="molecule type" value="Genomic_DNA"/>
</dbReference>
<sequence length="729" mass="81866">MHQALTEISKEHCQYPSAVYLDDGSAYVVYTKMQGSSDVIVLAKLSEAGLENHLVLSPLNAQALKGTMVEHQGTLYIAYAWHRDKIWSISLAVVESMMIKNTYVISTGEAEFYPALCVSDSQLMIAYTSQNKDESRIFGRILTNNTLSNPRQLSVSTKAYRPSITTGPNGAFILAYDRFNGSSYDIILKSMDGGEVQVNNADGRWAASPIVVPLQNGVLVGWYDIGKGASFSFKSAYATVHQGALTVEHPIQLAGAMDWYQNISLASDGRIAAFAYTWGKNNIHVRLTDDNKSWSDPVVMSLDDTNCAVHPHLAVNKDSIDLVWQFALKNGHQQVRNAQLYHSSMPREQFHCAANRDAELRQVQFTLPIPTPKAFPSPSHDAVERWLNQTQHTESRPYFGDIHGQSGISDGMGEIDQYFHYAKAGADLDFTALTDHDCYPDWMSPGEWEWIRTTARLHNKEGELATLLSYEWTPNEYRYDFGHKNVYYPGDEGEVLRSGDEDGMTPDRLFSKVKQYKAMAFPHHPAATWTMVSAATDWAFHDEQVQRQVEIYSRHAPFEFYGNHSIYTKNNPQLTDCSVQDALALGYHMGFTAGSDSHQLEHGIEGGILGMVLPTLNRSGVFKALYDRATWATTGARLLIDLKVDGKPMGSIIHKKAGESYTLDFAVAGTTSLTVELLKNNHVVFSHETNQEEYHGTFMDTKQEENCWYYLRITQQDEHQGWSSPVWVE</sequence>
<reference evidence="2" key="1">
    <citation type="journal article" date="2024" name="J Bioinform Genom">
        <title>Complete genome sequence of the type strain bacterium Sphaerochaeta associata GLS2t (VKM B-2742)t.</title>
        <authorList>
            <person name="Troshina O.Y."/>
            <person name="Tepeeva A.N."/>
            <person name="Arzamasceva V.O."/>
            <person name="Whitman W.B."/>
            <person name="Varghese N."/>
            <person name="Shapiro N."/>
            <person name="Woyke T."/>
            <person name="Kripides N.C."/>
            <person name="Vasilenko O.V."/>
        </authorList>
    </citation>
    <scope>NUCLEOTIDE SEQUENCE [LARGE SCALE GENOMIC DNA]</scope>
    <source>
        <strain evidence="2">GLS2T</strain>
    </source>
</reference>
<dbReference type="SUPFAM" id="SSF50939">
    <property type="entry name" value="Sialidases"/>
    <property type="match status" value="1"/>
</dbReference>
<evidence type="ECO:0000313" key="2">
    <source>
        <dbReference type="Proteomes" id="UP000829708"/>
    </source>
</evidence>
<dbReference type="InterPro" id="IPR016195">
    <property type="entry name" value="Pol/histidinol_Pase-like"/>
</dbReference>
<dbReference type="SUPFAM" id="SSF89550">
    <property type="entry name" value="PHP domain-like"/>
    <property type="match status" value="1"/>
</dbReference>